<comment type="caution">
    <text evidence="1">The sequence shown here is derived from an EMBL/GenBank/DDBJ whole genome shotgun (WGS) entry which is preliminary data.</text>
</comment>
<evidence type="ECO:0000313" key="2">
    <source>
        <dbReference type="Proteomes" id="UP000499080"/>
    </source>
</evidence>
<proteinExistence type="predicted"/>
<protein>
    <submittedName>
        <fullName evidence="1">Uncharacterized protein</fullName>
    </submittedName>
</protein>
<gene>
    <name evidence="1" type="ORF">AVEN_183648_1</name>
</gene>
<dbReference type="AlphaFoldDB" id="A0A4Y2I1Q6"/>
<dbReference type="EMBL" id="BGPR01002317">
    <property type="protein sequence ID" value="GBM71498.1"/>
    <property type="molecule type" value="Genomic_DNA"/>
</dbReference>
<dbReference type="Proteomes" id="UP000499080">
    <property type="component" value="Unassembled WGS sequence"/>
</dbReference>
<reference evidence="1 2" key="1">
    <citation type="journal article" date="2019" name="Sci. Rep.">
        <title>Orb-weaving spider Araneus ventricosus genome elucidates the spidroin gene catalogue.</title>
        <authorList>
            <person name="Kono N."/>
            <person name="Nakamura H."/>
            <person name="Ohtoshi R."/>
            <person name="Moran D.A.P."/>
            <person name="Shinohara A."/>
            <person name="Yoshida Y."/>
            <person name="Fujiwara M."/>
            <person name="Mori M."/>
            <person name="Tomita M."/>
            <person name="Arakawa K."/>
        </authorList>
    </citation>
    <scope>NUCLEOTIDE SEQUENCE [LARGE SCALE GENOMIC DNA]</scope>
</reference>
<name>A0A4Y2I1Q6_ARAVE</name>
<sequence length="180" mass="20668">MTAFAAIYPKQNPIFNFSLNHHLGPIHTTPLIASEGWKNHIMSRIHLPSLHHWMLPRVRIAMATSPSSVVSETNLQRNCFLRAMEKESVMEILLEAIVVIHWLDDKLGDHFGDLAIVFAMLATKRSFWKIQEILALSLPGAEISRTFERLLYDVTSCWEKYKKQALKPGVSQLKFGQKCW</sequence>
<evidence type="ECO:0000313" key="1">
    <source>
        <dbReference type="EMBL" id="GBM71498.1"/>
    </source>
</evidence>
<keyword evidence="2" id="KW-1185">Reference proteome</keyword>
<accession>A0A4Y2I1Q6</accession>
<organism evidence="1 2">
    <name type="scientific">Araneus ventricosus</name>
    <name type="common">Orbweaver spider</name>
    <name type="synonym">Epeira ventricosa</name>
    <dbReference type="NCBI Taxonomy" id="182803"/>
    <lineage>
        <taxon>Eukaryota</taxon>
        <taxon>Metazoa</taxon>
        <taxon>Ecdysozoa</taxon>
        <taxon>Arthropoda</taxon>
        <taxon>Chelicerata</taxon>
        <taxon>Arachnida</taxon>
        <taxon>Araneae</taxon>
        <taxon>Araneomorphae</taxon>
        <taxon>Entelegynae</taxon>
        <taxon>Araneoidea</taxon>
        <taxon>Araneidae</taxon>
        <taxon>Araneus</taxon>
    </lineage>
</organism>